<feature type="domain" description="SIS" evidence="2">
    <location>
        <begin position="200"/>
        <end position="344"/>
    </location>
</feature>
<protein>
    <submittedName>
        <fullName evidence="3">SIS domain-containing protein</fullName>
    </submittedName>
</protein>
<dbReference type="Gene3D" id="3.40.50.10490">
    <property type="entry name" value="Glucose-6-phosphate isomerase like protein, domain 1"/>
    <property type="match status" value="2"/>
</dbReference>
<dbReference type="PANTHER" id="PTHR10937:SF4">
    <property type="entry name" value="GLUCOSAMINE-6-PHOSPHATE DEAMINASE"/>
    <property type="match status" value="1"/>
</dbReference>
<dbReference type="PANTHER" id="PTHR10937">
    <property type="entry name" value="GLUCOSAMINE--FRUCTOSE-6-PHOSPHATE AMINOTRANSFERASE, ISOMERIZING"/>
    <property type="match status" value="1"/>
</dbReference>
<dbReference type="InterPro" id="IPR035490">
    <property type="entry name" value="GlmS/FrlB_SIS"/>
</dbReference>
<dbReference type="RefSeq" id="WP_133235175.1">
    <property type="nucleotide sequence ID" value="NZ_SMRT01000020.1"/>
</dbReference>
<dbReference type="InterPro" id="IPR035466">
    <property type="entry name" value="GlmS/AgaS_SIS"/>
</dbReference>
<dbReference type="PROSITE" id="PS51464">
    <property type="entry name" value="SIS"/>
    <property type="match status" value="2"/>
</dbReference>
<dbReference type="EMBL" id="SMRT01000020">
    <property type="protein sequence ID" value="TDF92600.1"/>
    <property type="molecule type" value="Genomic_DNA"/>
</dbReference>
<evidence type="ECO:0000259" key="2">
    <source>
        <dbReference type="PROSITE" id="PS51464"/>
    </source>
</evidence>
<reference evidence="3 4" key="1">
    <citation type="submission" date="2019-03" db="EMBL/GenBank/DDBJ databases">
        <title>This is whole genome sequence of Paenibacillus sp MS74 strain.</title>
        <authorList>
            <person name="Trinh H.N."/>
        </authorList>
    </citation>
    <scope>NUCLEOTIDE SEQUENCE [LARGE SCALE GENOMIC DNA]</scope>
    <source>
        <strain evidence="3 4">MS74</strain>
    </source>
</reference>
<feature type="domain" description="SIS" evidence="2">
    <location>
        <begin position="33"/>
        <end position="179"/>
    </location>
</feature>
<keyword evidence="1" id="KW-0677">Repeat</keyword>
<dbReference type="InterPro" id="IPR001347">
    <property type="entry name" value="SIS_dom"/>
</dbReference>
<dbReference type="SUPFAM" id="SSF53697">
    <property type="entry name" value="SIS domain"/>
    <property type="match status" value="1"/>
</dbReference>
<dbReference type="InterPro" id="IPR046348">
    <property type="entry name" value="SIS_dom_sf"/>
</dbReference>
<dbReference type="AlphaFoldDB" id="A0A4R5KEN3"/>
<gene>
    <name evidence="3" type="ORF">E1757_29915</name>
</gene>
<dbReference type="Proteomes" id="UP000295636">
    <property type="component" value="Unassembled WGS sequence"/>
</dbReference>
<dbReference type="CDD" id="cd05008">
    <property type="entry name" value="SIS_GlmS_GlmD_1"/>
    <property type="match status" value="1"/>
</dbReference>
<evidence type="ECO:0000313" key="3">
    <source>
        <dbReference type="EMBL" id="TDF92600.1"/>
    </source>
</evidence>
<dbReference type="GO" id="GO:0097367">
    <property type="term" value="F:carbohydrate derivative binding"/>
    <property type="evidence" value="ECO:0007669"/>
    <property type="project" value="InterPro"/>
</dbReference>
<evidence type="ECO:0000313" key="4">
    <source>
        <dbReference type="Proteomes" id="UP000295636"/>
    </source>
</evidence>
<accession>A0A4R5KEN3</accession>
<dbReference type="GO" id="GO:1901135">
    <property type="term" value="P:carbohydrate derivative metabolic process"/>
    <property type="evidence" value="ECO:0007669"/>
    <property type="project" value="InterPro"/>
</dbReference>
<keyword evidence="4" id="KW-1185">Reference proteome</keyword>
<dbReference type="Pfam" id="PF01380">
    <property type="entry name" value="SIS"/>
    <property type="match status" value="2"/>
</dbReference>
<dbReference type="OrthoDB" id="9779207at2"/>
<evidence type="ECO:0000256" key="1">
    <source>
        <dbReference type="ARBA" id="ARBA00022737"/>
    </source>
</evidence>
<organism evidence="3 4">
    <name type="scientific">Paenibacillus piri</name>
    <dbReference type="NCBI Taxonomy" id="2547395"/>
    <lineage>
        <taxon>Bacteria</taxon>
        <taxon>Bacillati</taxon>
        <taxon>Bacillota</taxon>
        <taxon>Bacilli</taxon>
        <taxon>Bacillales</taxon>
        <taxon>Paenibacillaceae</taxon>
        <taxon>Paenibacillus</taxon>
    </lineage>
</organism>
<sequence>MSSASGSKTYVEIAAQPAALAAAALQLKQQSDWVDRYLKSGRFDEVIFIGSGSSYYQAQTMAATYRKWLGKSALALPSSELYLFRGQHTALNRNYLVVGVSRSGESTEVVLALESVQNLSGYTICGITCYEQSTMARLAECLVSPLGKEESTVMTKSFSSMTWMMQAAIASASAHALQHQADLEAVVAADSDVVQRADAFIQGLVQSEKLNKYIYLGMGAYFGIAQEACLKIKEMSYVWTESYGTLEFRHGPKSVVEPGTLVCVLLSEQARAYELKVAQEMQQYGAYVLIVTAEAGDDTAFANGVFEVGGRQLSDEARAVLYLPGLQYLGYYTALAKGVDPDSPRNLTQVVKI</sequence>
<dbReference type="CDD" id="cd05009">
    <property type="entry name" value="SIS_GlmS_GlmD_2"/>
    <property type="match status" value="1"/>
</dbReference>
<proteinExistence type="predicted"/>
<comment type="caution">
    <text evidence="3">The sequence shown here is derived from an EMBL/GenBank/DDBJ whole genome shotgun (WGS) entry which is preliminary data.</text>
</comment>
<name>A0A4R5KEN3_9BACL</name>